<feature type="transmembrane region" description="Helical" evidence="7">
    <location>
        <begin position="345"/>
        <end position="366"/>
    </location>
</feature>
<dbReference type="PANTHER" id="PTHR42718">
    <property type="entry name" value="MAJOR FACILITATOR SUPERFAMILY MULTIDRUG TRANSPORTER MFSC"/>
    <property type="match status" value="1"/>
</dbReference>
<feature type="transmembrane region" description="Helical" evidence="7">
    <location>
        <begin position="468"/>
        <end position="491"/>
    </location>
</feature>
<evidence type="ECO:0000259" key="8">
    <source>
        <dbReference type="PROSITE" id="PS50850"/>
    </source>
</evidence>
<feature type="transmembrane region" description="Helical" evidence="7">
    <location>
        <begin position="117"/>
        <end position="140"/>
    </location>
</feature>
<gene>
    <name evidence="9" type="ORF">CCASEI_12325</name>
</gene>
<dbReference type="InterPro" id="IPR020846">
    <property type="entry name" value="MFS_dom"/>
</dbReference>
<dbReference type="Gene3D" id="1.20.1250.20">
    <property type="entry name" value="MFS general substrate transporter like domains"/>
    <property type="match status" value="1"/>
</dbReference>
<dbReference type="PANTHER" id="PTHR42718:SF47">
    <property type="entry name" value="METHYL VIOLOGEN RESISTANCE PROTEIN SMVA"/>
    <property type="match status" value="1"/>
</dbReference>
<evidence type="ECO:0000256" key="5">
    <source>
        <dbReference type="ARBA" id="ARBA00022989"/>
    </source>
</evidence>
<feature type="transmembrane region" description="Helical" evidence="7">
    <location>
        <begin position="152"/>
        <end position="172"/>
    </location>
</feature>
<evidence type="ECO:0000313" key="10">
    <source>
        <dbReference type="Proteomes" id="UP000019226"/>
    </source>
</evidence>
<keyword evidence="3" id="KW-1003">Cell membrane</keyword>
<dbReference type="Proteomes" id="UP000019226">
    <property type="component" value="Chromosome"/>
</dbReference>
<comment type="subcellular location">
    <subcellularLocation>
        <location evidence="1">Cell membrane</location>
        <topology evidence="1">Multi-pass membrane protein</topology>
    </subcellularLocation>
</comment>
<evidence type="ECO:0000256" key="3">
    <source>
        <dbReference type="ARBA" id="ARBA00022475"/>
    </source>
</evidence>
<evidence type="ECO:0000256" key="2">
    <source>
        <dbReference type="ARBA" id="ARBA00022448"/>
    </source>
</evidence>
<dbReference type="GeneID" id="82878566"/>
<dbReference type="Gene3D" id="1.20.1720.10">
    <property type="entry name" value="Multidrug resistance protein D"/>
    <property type="match status" value="1"/>
</dbReference>
<feature type="transmembrane region" description="Helical" evidence="7">
    <location>
        <begin position="28"/>
        <end position="53"/>
    </location>
</feature>
<dbReference type="CDD" id="cd17321">
    <property type="entry name" value="MFS_MMR_MDR_like"/>
    <property type="match status" value="1"/>
</dbReference>
<keyword evidence="2" id="KW-0813">Transport</keyword>
<dbReference type="RefSeq" id="WP_025388133.1">
    <property type="nucleotide sequence ID" value="NZ_CP004350.1"/>
</dbReference>
<dbReference type="PROSITE" id="PS50850">
    <property type="entry name" value="MFS"/>
    <property type="match status" value="1"/>
</dbReference>
<dbReference type="InterPro" id="IPR036259">
    <property type="entry name" value="MFS_trans_sf"/>
</dbReference>
<name>A0ABN4CFA9_9CORY</name>
<evidence type="ECO:0000256" key="1">
    <source>
        <dbReference type="ARBA" id="ARBA00004651"/>
    </source>
</evidence>
<dbReference type="Pfam" id="PF07690">
    <property type="entry name" value="MFS_1"/>
    <property type="match status" value="1"/>
</dbReference>
<dbReference type="EMBL" id="CP004350">
    <property type="protein sequence ID" value="AHI21015.1"/>
    <property type="molecule type" value="Genomic_DNA"/>
</dbReference>
<evidence type="ECO:0000256" key="7">
    <source>
        <dbReference type="SAM" id="Phobius"/>
    </source>
</evidence>
<feature type="transmembrane region" description="Helical" evidence="7">
    <location>
        <begin position="316"/>
        <end position="338"/>
    </location>
</feature>
<keyword evidence="4 7" id="KW-0812">Transmembrane</keyword>
<feature type="transmembrane region" description="Helical" evidence="7">
    <location>
        <begin position="178"/>
        <end position="202"/>
    </location>
</feature>
<accession>A0ABN4CFA9</accession>
<keyword evidence="5 7" id="KW-1133">Transmembrane helix</keyword>
<dbReference type="SUPFAM" id="SSF103473">
    <property type="entry name" value="MFS general substrate transporter"/>
    <property type="match status" value="1"/>
</dbReference>
<feature type="transmembrane region" description="Helical" evidence="7">
    <location>
        <begin position="372"/>
        <end position="398"/>
    </location>
</feature>
<keyword evidence="6 7" id="KW-0472">Membrane</keyword>
<feature type="transmembrane region" description="Helical" evidence="7">
    <location>
        <begin position="94"/>
        <end position="111"/>
    </location>
</feature>
<reference evidence="10" key="1">
    <citation type="submission" date="2013-02" db="EMBL/GenBank/DDBJ databases">
        <title>The complete genome sequence of Corynebacterium casei LMG S-19264 (=DSM 44701).</title>
        <authorList>
            <person name="Ruckert C."/>
            <person name="Albersmeier A."/>
            <person name="Kalinowski J."/>
        </authorList>
    </citation>
    <scope>NUCLEOTIDE SEQUENCE [LARGE SCALE GENOMIC DNA]</scope>
    <source>
        <strain evidence="10">LMG S-19264</strain>
    </source>
</reference>
<feature type="transmembrane region" description="Helical" evidence="7">
    <location>
        <begin position="281"/>
        <end position="304"/>
    </location>
</feature>
<protein>
    <submittedName>
        <fullName evidence="9">Major facilitator superfamily permease</fullName>
    </submittedName>
</protein>
<feature type="transmembrane region" description="Helical" evidence="7">
    <location>
        <begin position="243"/>
        <end position="261"/>
    </location>
</feature>
<feature type="domain" description="Major facilitator superfamily (MFS) profile" evidence="8">
    <location>
        <begin position="28"/>
        <end position="495"/>
    </location>
</feature>
<proteinExistence type="predicted"/>
<evidence type="ECO:0000256" key="6">
    <source>
        <dbReference type="ARBA" id="ARBA00023136"/>
    </source>
</evidence>
<feature type="transmembrane region" description="Helical" evidence="7">
    <location>
        <begin position="419"/>
        <end position="437"/>
    </location>
</feature>
<evidence type="ECO:0000256" key="4">
    <source>
        <dbReference type="ARBA" id="ARBA00022692"/>
    </source>
</evidence>
<organism evidence="9 10">
    <name type="scientific">Corynebacterium casei LMG S-19264</name>
    <dbReference type="NCBI Taxonomy" id="1285583"/>
    <lineage>
        <taxon>Bacteria</taxon>
        <taxon>Bacillati</taxon>
        <taxon>Actinomycetota</taxon>
        <taxon>Actinomycetes</taxon>
        <taxon>Mycobacteriales</taxon>
        <taxon>Corynebacteriaceae</taxon>
        <taxon>Corynebacterium</taxon>
    </lineage>
</organism>
<dbReference type="InterPro" id="IPR011701">
    <property type="entry name" value="MFS"/>
</dbReference>
<feature type="transmembrane region" description="Helical" evidence="7">
    <location>
        <begin position="214"/>
        <end position="231"/>
    </location>
</feature>
<sequence>MTAGHNARLRNARKEFDNNSTPVQRWSFFAAISLGLLMIGLDNSILFTALPTLTEELHAGDTQQLWIINAYPLVLAGLLLGTGTLGDKIGHRRMFTTGLVIFGVASLAAAFSPTPAFLIAARALLGLGAAVMMPATLALIRLTFTNEQERNTAIGIWGSVAVVGAAAGPVVGGALLEVWWWGSVFLINVPVVVIALIATALLAPPNMANPIKHWDLVSSIFALVTLTGLTLTIKELANPNRSWILIAVAFVAFIIGGHLFVQRQNKLDEPLLTFEVFRNRLFAGGVIAASGAMFIMAGLEMITAQKLQLADDFSPFHAGLVVAAAAVAALPMSALGGANLHRIGFLPLISGGFLLATIGTGLAMWSTHADSVPLLITGLLFLGAGAGSIMSVSSIAIIGSVPMHRSGMAAGVEEVSYEFGTLLSVAFVGSLTPALYLTNLPAELKHMGIVALHGGLGHAQASTAYASAYGTTVGFMAVFAFILTIVTVWCFRDNPKSGGNGGAH</sequence>
<evidence type="ECO:0000313" key="9">
    <source>
        <dbReference type="EMBL" id="AHI21015.1"/>
    </source>
</evidence>
<keyword evidence="10" id="KW-1185">Reference proteome</keyword>
<feature type="transmembrane region" description="Helical" evidence="7">
    <location>
        <begin position="65"/>
        <end position="82"/>
    </location>
</feature>